<reference evidence="1 2" key="1">
    <citation type="submission" date="2022-11" db="EMBL/GenBank/DDBJ databases">
        <title>Mucor velutinosus strain NIH1002 WGS.</title>
        <authorList>
            <person name="Subramanian P."/>
            <person name="Mullikin J.C."/>
            <person name="Segre J.A."/>
            <person name="Zelazny A.M."/>
        </authorList>
    </citation>
    <scope>NUCLEOTIDE SEQUENCE [LARGE SCALE GENOMIC DNA]</scope>
    <source>
        <strain evidence="1 2">NIH1002</strain>
    </source>
</reference>
<protein>
    <submittedName>
        <fullName evidence="1">Uncharacterized protein</fullName>
    </submittedName>
</protein>
<keyword evidence="2" id="KW-1185">Reference proteome</keyword>
<organism evidence="1 2">
    <name type="scientific">Mucor velutinosus</name>
    <dbReference type="NCBI Taxonomy" id="708070"/>
    <lineage>
        <taxon>Eukaryota</taxon>
        <taxon>Fungi</taxon>
        <taxon>Fungi incertae sedis</taxon>
        <taxon>Mucoromycota</taxon>
        <taxon>Mucoromycotina</taxon>
        <taxon>Mucoromycetes</taxon>
        <taxon>Mucorales</taxon>
        <taxon>Mucorineae</taxon>
        <taxon>Mucoraceae</taxon>
        <taxon>Mucor</taxon>
    </lineage>
</organism>
<accession>A0AAN7D9D3</accession>
<name>A0AAN7D9D3_9FUNG</name>
<sequence>MDGLRTLFIEAKWITQDDPKNRLIFSSFIESLFQYLVAHKDMNLGREKKYLLLSIDKVAIHLSSAQMQSAKELIAVSKKLAASDFLLVPTDLGDAVSMDLTALDKSVYNSVKEIIIKHILSIIRGKRYYKRSIFRFKNGNKKTTQKERHNMNATTQPLFSVISLRQIIEEIVNRLYEIFSADRSKPLHTSLYGLEGSKEILRGLTCGTFMNGLLTDASVKEFIDQLVCEVKGIHNKYSNFQSSPDGIQDVILHCHLETSIFYREIFQIALLDANFVDAQADFIGGTQGQDTCFSAMQKPIKMIQIANALLPPTVWNGESCEQVELVSYSSGEDDLLPPNSFYAQASINNNHIRFILNKVIAVSSANDTIQKSTFTVKEMSVKLEGIFGSVCDNMWNHLMMPECQGEITRHDRCDTHSAGEYSAANYRFFKCSIQKMTDELLQKRQAKYTREFDVYHAIPTSKECACSFQISFRALMNIGLQPAISHIATIIASSLASNSFFGLYTLSALIIMDESREMIIQDHNDTFKKTMQSCLKAHSRRAAVFYGKEAVLACGSLGNWCTGLQQIFGKGSYSQVSSSGYLLRFSSLRMGGVDERFGLYNYHSNSLKQGDFEGRPNEFVILEKGHTLDPNGSAYAFYQRDFNVQTLRLGKIADLNKLLNRN</sequence>
<evidence type="ECO:0000313" key="1">
    <source>
        <dbReference type="EMBL" id="KAK4513168.1"/>
    </source>
</evidence>
<gene>
    <name evidence="1" type="ORF">ATC70_012963</name>
</gene>
<evidence type="ECO:0000313" key="2">
    <source>
        <dbReference type="Proteomes" id="UP001304243"/>
    </source>
</evidence>
<dbReference type="Proteomes" id="UP001304243">
    <property type="component" value="Unassembled WGS sequence"/>
</dbReference>
<comment type="caution">
    <text evidence="1">The sequence shown here is derived from an EMBL/GenBank/DDBJ whole genome shotgun (WGS) entry which is preliminary data.</text>
</comment>
<dbReference type="RefSeq" id="XP_064679834.1">
    <property type="nucleotide sequence ID" value="XM_064832131.1"/>
</dbReference>
<dbReference type="GeneID" id="89956649"/>
<dbReference type="EMBL" id="JASEJX010000019">
    <property type="protein sequence ID" value="KAK4513168.1"/>
    <property type="molecule type" value="Genomic_DNA"/>
</dbReference>
<dbReference type="AlphaFoldDB" id="A0AAN7D9D3"/>
<proteinExistence type="predicted"/>